<keyword evidence="3 7" id="KW-0812">Transmembrane</keyword>
<comment type="subcellular location">
    <subcellularLocation>
        <location evidence="1">Endomembrane system</location>
        <topology evidence="1">Multi-pass membrane protein</topology>
    </subcellularLocation>
</comment>
<protein>
    <submittedName>
        <fullName evidence="8">Uncharacterized protein</fullName>
    </submittedName>
</protein>
<dbReference type="InterPro" id="IPR050133">
    <property type="entry name" value="NqrDE/RnfAE_oxidrdctase"/>
</dbReference>
<dbReference type="Pfam" id="PF02508">
    <property type="entry name" value="Rnf-Nqr"/>
    <property type="match status" value="1"/>
</dbReference>
<feature type="transmembrane region" description="Helical" evidence="7">
    <location>
        <begin position="12"/>
        <end position="36"/>
    </location>
</feature>
<evidence type="ECO:0000256" key="5">
    <source>
        <dbReference type="ARBA" id="ARBA00022989"/>
    </source>
</evidence>
<proteinExistence type="predicted"/>
<comment type="caution">
    <text evidence="8">The sequence shown here is derived from an EMBL/GenBank/DDBJ whole genome shotgun (WGS) entry which is preliminary data.</text>
</comment>
<evidence type="ECO:0000256" key="3">
    <source>
        <dbReference type="ARBA" id="ARBA00022692"/>
    </source>
</evidence>
<keyword evidence="4" id="KW-1278">Translocase</keyword>
<keyword evidence="6 7" id="KW-0472">Membrane</keyword>
<dbReference type="PANTHER" id="PTHR30335:SF0">
    <property type="entry name" value="ION-TRANSLOCATING OXIDOREDUCTASE COMPLEX SUBUNIT A"/>
    <property type="match status" value="1"/>
</dbReference>
<keyword evidence="9" id="KW-1185">Reference proteome</keyword>
<keyword evidence="5 7" id="KW-1133">Transmembrane helix</keyword>
<gene>
    <name evidence="8" type="ORF">DY251_18855</name>
</gene>
<dbReference type="InterPro" id="IPR003667">
    <property type="entry name" value="NqrDE/RnfAE"/>
</dbReference>
<evidence type="ECO:0000256" key="1">
    <source>
        <dbReference type="ARBA" id="ARBA00004127"/>
    </source>
</evidence>
<dbReference type="GO" id="GO:0012505">
    <property type="term" value="C:endomembrane system"/>
    <property type="evidence" value="ECO:0007669"/>
    <property type="project" value="UniProtKB-SubCell"/>
</dbReference>
<sequence length="75" mass="7777">MRVASAERRYDFAEAAVYGVGSGAGFALAVIMIAALRTRLAYADLPASLRGLGMAFILAGMMSLGFATFAQMAAP</sequence>
<evidence type="ECO:0000256" key="7">
    <source>
        <dbReference type="SAM" id="Phobius"/>
    </source>
</evidence>
<evidence type="ECO:0000256" key="2">
    <source>
        <dbReference type="ARBA" id="ARBA00022448"/>
    </source>
</evidence>
<name>A0A371X621_9HYPH</name>
<feature type="transmembrane region" description="Helical" evidence="7">
    <location>
        <begin position="48"/>
        <end position="70"/>
    </location>
</feature>
<dbReference type="RefSeq" id="WP_116625467.1">
    <property type="nucleotide sequence ID" value="NZ_QURN01000018.1"/>
</dbReference>
<evidence type="ECO:0000313" key="8">
    <source>
        <dbReference type="EMBL" id="RFC64678.1"/>
    </source>
</evidence>
<accession>A0A371X621</accession>
<dbReference type="PANTHER" id="PTHR30335">
    <property type="entry name" value="INTEGRAL MEMBRANE PROTEIN OF SOXR-REDUCING COMPLEX"/>
    <property type="match status" value="1"/>
</dbReference>
<evidence type="ECO:0000313" key="9">
    <source>
        <dbReference type="Proteomes" id="UP000262379"/>
    </source>
</evidence>
<reference evidence="9" key="1">
    <citation type="submission" date="2018-08" db="EMBL/GenBank/DDBJ databases">
        <authorList>
            <person name="Im W.T."/>
        </authorList>
    </citation>
    <scope>NUCLEOTIDE SEQUENCE [LARGE SCALE GENOMIC DNA]</scope>
    <source>
        <strain evidence="9">LA-28</strain>
    </source>
</reference>
<dbReference type="EMBL" id="QURN01000018">
    <property type="protein sequence ID" value="RFC64678.1"/>
    <property type="molecule type" value="Genomic_DNA"/>
</dbReference>
<dbReference type="GO" id="GO:0005886">
    <property type="term" value="C:plasma membrane"/>
    <property type="evidence" value="ECO:0007669"/>
    <property type="project" value="TreeGrafter"/>
</dbReference>
<dbReference type="AlphaFoldDB" id="A0A371X621"/>
<dbReference type="Proteomes" id="UP000262379">
    <property type="component" value="Unassembled WGS sequence"/>
</dbReference>
<evidence type="ECO:0000256" key="6">
    <source>
        <dbReference type="ARBA" id="ARBA00023136"/>
    </source>
</evidence>
<evidence type="ECO:0000256" key="4">
    <source>
        <dbReference type="ARBA" id="ARBA00022967"/>
    </source>
</evidence>
<organism evidence="8 9">
    <name type="scientific">Mesorhizobium denitrificans</name>
    <dbReference type="NCBI Taxonomy" id="2294114"/>
    <lineage>
        <taxon>Bacteria</taxon>
        <taxon>Pseudomonadati</taxon>
        <taxon>Pseudomonadota</taxon>
        <taxon>Alphaproteobacteria</taxon>
        <taxon>Hyphomicrobiales</taxon>
        <taxon>Phyllobacteriaceae</taxon>
        <taxon>Mesorhizobium</taxon>
    </lineage>
</organism>
<keyword evidence="2" id="KW-0813">Transport</keyword>